<dbReference type="WBParaSite" id="ES5_v2.g13081.t1">
    <property type="protein sequence ID" value="ES5_v2.g13081.t1"/>
    <property type="gene ID" value="ES5_v2.g13081"/>
</dbReference>
<protein>
    <submittedName>
        <fullName evidence="2">Rhodanese domain-containing protein</fullName>
    </submittedName>
</protein>
<accession>A0AC34F766</accession>
<sequence>MSLSKILSAEALNDVLKSNSASLRILDCTYQVGPKPDPKEFRQKYYGKFDELFQRNSIQRQTYLKSHIPNARHFDLDLAMYPGRFERFALYEPEVFQQYAQLLGLYRDDQIGNWLARDCRHKNITFEELTEKNGQQKDILEKSDKFNLLDSRLRVHFNNEQECGLDAFVVPGCRIPGTHNVPSNELVGLDGLLLPQNEIKAKLSEVGFDENKPTITLCNTGMQASLLSAVLDDVYPNAHVRLYNGSLKEMEIRAPERINDGVKPIAS</sequence>
<evidence type="ECO:0000313" key="1">
    <source>
        <dbReference type="Proteomes" id="UP000887579"/>
    </source>
</evidence>
<reference evidence="2" key="1">
    <citation type="submission" date="2022-11" db="UniProtKB">
        <authorList>
            <consortium name="WormBaseParasite"/>
        </authorList>
    </citation>
    <scope>IDENTIFICATION</scope>
</reference>
<evidence type="ECO:0000313" key="2">
    <source>
        <dbReference type="WBParaSite" id="ES5_v2.g13081.t1"/>
    </source>
</evidence>
<proteinExistence type="predicted"/>
<dbReference type="Proteomes" id="UP000887579">
    <property type="component" value="Unplaced"/>
</dbReference>
<organism evidence="1 2">
    <name type="scientific">Panagrolaimus sp. ES5</name>
    <dbReference type="NCBI Taxonomy" id="591445"/>
    <lineage>
        <taxon>Eukaryota</taxon>
        <taxon>Metazoa</taxon>
        <taxon>Ecdysozoa</taxon>
        <taxon>Nematoda</taxon>
        <taxon>Chromadorea</taxon>
        <taxon>Rhabditida</taxon>
        <taxon>Tylenchina</taxon>
        <taxon>Panagrolaimomorpha</taxon>
        <taxon>Panagrolaimoidea</taxon>
        <taxon>Panagrolaimidae</taxon>
        <taxon>Panagrolaimus</taxon>
    </lineage>
</organism>
<name>A0AC34F766_9BILA</name>